<dbReference type="PROSITE" id="PS51186">
    <property type="entry name" value="GNAT"/>
    <property type="match status" value="2"/>
</dbReference>
<dbReference type="InterPro" id="IPR016181">
    <property type="entry name" value="Acyl_CoA_acyltransferase"/>
</dbReference>
<evidence type="ECO:0000256" key="1">
    <source>
        <dbReference type="ARBA" id="ARBA00022679"/>
    </source>
</evidence>
<dbReference type="STRING" id="546874.SAMN04488544_3633"/>
<organism evidence="4 5">
    <name type="scientific">Microlunatus sagamiharensis</name>
    <dbReference type="NCBI Taxonomy" id="546874"/>
    <lineage>
        <taxon>Bacteria</taxon>
        <taxon>Bacillati</taxon>
        <taxon>Actinomycetota</taxon>
        <taxon>Actinomycetes</taxon>
        <taxon>Propionibacteriales</taxon>
        <taxon>Propionibacteriaceae</taxon>
        <taxon>Microlunatus</taxon>
    </lineage>
</organism>
<evidence type="ECO:0000256" key="2">
    <source>
        <dbReference type="ARBA" id="ARBA00023315"/>
    </source>
</evidence>
<dbReference type="InterPro" id="IPR050832">
    <property type="entry name" value="Bact_Acetyltransf"/>
</dbReference>
<dbReference type="Proteomes" id="UP000198825">
    <property type="component" value="Chromosome I"/>
</dbReference>
<feature type="domain" description="N-acetyltransferase" evidence="3">
    <location>
        <begin position="2"/>
        <end position="150"/>
    </location>
</feature>
<dbReference type="EMBL" id="LT629799">
    <property type="protein sequence ID" value="SDV02413.1"/>
    <property type="molecule type" value="Genomic_DNA"/>
</dbReference>
<sequence length="300" mass="33172">MITSRPLEQADLEAAVALVHADDRRWFGEPVLAVEDVRAEWNRPGFDLATASEGWFDDEAPAGEQALVALATLTRRGDLVVAVDQAWEGAGLEEALLQRWEDEAHRWGLPTLHRDLPADDVEGLARLAGRGWQVEEEGWILRLEPSAPLEATSLPSGYAVRPVTEADLPEVHRVVMEAFAQYGPSRPYEDWCSGMVERPDVTLRHWRLATHGGEVVGACLMQDPLGAGEGEAWVSQLAVVPDHRRRGLARELLVQVALAARERGVARLGLFTYEATGALGLYERVGMRVVHRLRTCTLDL</sequence>
<dbReference type="SUPFAM" id="SSF55729">
    <property type="entry name" value="Acyl-CoA N-acyltransferases (Nat)"/>
    <property type="match status" value="1"/>
</dbReference>
<keyword evidence="2" id="KW-0012">Acyltransferase</keyword>
<feature type="domain" description="N-acetyltransferase" evidence="3">
    <location>
        <begin position="158"/>
        <end position="300"/>
    </location>
</feature>
<evidence type="ECO:0000313" key="4">
    <source>
        <dbReference type="EMBL" id="SDV02413.1"/>
    </source>
</evidence>
<dbReference type="OrthoDB" id="9799092at2"/>
<dbReference type="InterPro" id="IPR000182">
    <property type="entry name" value="GNAT_dom"/>
</dbReference>
<dbReference type="CDD" id="cd04301">
    <property type="entry name" value="NAT_SF"/>
    <property type="match status" value="1"/>
</dbReference>
<dbReference type="Gene3D" id="3.40.630.30">
    <property type="match status" value="1"/>
</dbReference>
<accession>A0A1H2NAA8</accession>
<evidence type="ECO:0000313" key="5">
    <source>
        <dbReference type="Proteomes" id="UP000198825"/>
    </source>
</evidence>
<dbReference type="PANTHER" id="PTHR43877">
    <property type="entry name" value="AMINOALKYLPHOSPHONATE N-ACETYLTRANSFERASE-RELATED-RELATED"/>
    <property type="match status" value="1"/>
</dbReference>
<name>A0A1H2NAA8_9ACTN</name>
<dbReference type="Pfam" id="PF00583">
    <property type="entry name" value="Acetyltransf_1"/>
    <property type="match status" value="1"/>
</dbReference>
<protein>
    <submittedName>
        <fullName evidence="4">Acetyltransferase (GNAT) family protein</fullName>
    </submittedName>
</protein>
<evidence type="ECO:0000259" key="3">
    <source>
        <dbReference type="PROSITE" id="PS51186"/>
    </source>
</evidence>
<dbReference type="RefSeq" id="WP_091077661.1">
    <property type="nucleotide sequence ID" value="NZ_LT629799.1"/>
</dbReference>
<dbReference type="AlphaFoldDB" id="A0A1H2NAA8"/>
<keyword evidence="1 4" id="KW-0808">Transferase</keyword>
<proteinExistence type="predicted"/>
<keyword evidence="5" id="KW-1185">Reference proteome</keyword>
<dbReference type="GO" id="GO:0016747">
    <property type="term" value="F:acyltransferase activity, transferring groups other than amino-acyl groups"/>
    <property type="evidence" value="ECO:0007669"/>
    <property type="project" value="InterPro"/>
</dbReference>
<gene>
    <name evidence="4" type="ORF">SAMN04488544_3633</name>
</gene>
<reference evidence="5" key="1">
    <citation type="submission" date="2016-10" db="EMBL/GenBank/DDBJ databases">
        <authorList>
            <person name="Varghese N."/>
            <person name="Submissions S."/>
        </authorList>
    </citation>
    <scope>NUCLEOTIDE SEQUENCE [LARGE SCALE GENOMIC DNA]</scope>
    <source>
        <strain evidence="5">DSM 21743</strain>
    </source>
</reference>